<name>A0AA39QWS6_9LECA</name>
<dbReference type="GO" id="GO:0008757">
    <property type="term" value="F:S-adenosylmethionine-dependent methyltransferase activity"/>
    <property type="evidence" value="ECO:0007669"/>
    <property type="project" value="InterPro"/>
</dbReference>
<evidence type="ECO:0000313" key="3">
    <source>
        <dbReference type="Proteomes" id="UP001166286"/>
    </source>
</evidence>
<accession>A0AA39QWS6</accession>
<dbReference type="SUPFAM" id="SSF53335">
    <property type="entry name" value="S-adenosyl-L-methionine-dependent methyltransferases"/>
    <property type="match status" value="1"/>
</dbReference>
<dbReference type="InterPro" id="IPR029063">
    <property type="entry name" value="SAM-dependent_MTases_sf"/>
</dbReference>
<keyword evidence="3" id="KW-1185">Reference proteome</keyword>
<gene>
    <name evidence="2" type="ORF">JMJ35_008230</name>
</gene>
<dbReference type="PANTHER" id="PTHR43861">
    <property type="entry name" value="TRANS-ACONITATE 2-METHYLTRANSFERASE-RELATED"/>
    <property type="match status" value="1"/>
</dbReference>
<organism evidence="2 3">
    <name type="scientific">Cladonia borealis</name>
    <dbReference type="NCBI Taxonomy" id="184061"/>
    <lineage>
        <taxon>Eukaryota</taxon>
        <taxon>Fungi</taxon>
        <taxon>Dikarya</taxon>
        <taxon>Ascomycota</taxon>
        <taxon>Pezizomycotina</taxon>
        <taxon>Lecanoromycetes</taxon>
        <taxon>OSLEUM clade</taxon>
        <taxon>Lecanoromycetidae</taxon>
        <taxon>Lecanorales</taxon>
        <taxon>Lecanorineae</taxon>
        <taxon>Cladoniaceae</taxon>
        <taxon>Cladonia</taxon>
    </lineage>
</organism>
<dbReference type="Gene3D" id="3.40.50.150">
    <property type="entry name" value="Vaccinia Virus protein VP39"/>
    <property type="match status" value="1"/>
</dbReference>
<evidence type="ECO:0000259" key="1">
    <source>
        <dbReference type="Pfam" id="PF08241"/>
    </source>
</evidence>
<dbReference type="InterPro" id="IPR013216">
    <property type="entry name" value="Methyltransf_11"/>
</dbReference>
<sequence>MANTITSVVASDELSKSWSPFSAEYNAVERMTIPLVQEVVYEVNQLSPLDAPDDIAFDNGCGTGAVTIILKTAFPNLKLISTDISEGMIEQVLTKVKERGWKNVEARVLDAADLKGIADSSITHTFSTFMLCLASEPHQILNEMYRVTKPGGILGFATWADPYFGFWTTPWTKACRELDPEYGPPYVMEPAWTLLDSVGMRLQEAGFKEVNLHHATSMWQWNSVQEAVDWFLEAGHPRNVVISRSWTERGRDIEEIKLGFTRALAEAYEQDDGKMAGPCIACIGTARK</sequence>
<dbReference type="Proteomes" id="UP001166286">
    <property type="component" value="Unassembled WGS sequence"/>
</dbReference>
<feature type="domain" description="Methyltransferase type 11" evidence="1">
    <location>
        <begin position="58"/>
        <end position="154"/>
    </location>
</feature>
<dbReference type="Pfam" id="PF08241">
    <property type="entry name" value="Methyltransf_11"/>
    <property type="match status" value="1"/>
</dbReference>
<evidence type="ECO:0000313" key="2">
    <source>
        <dbReference type="EMBL" id="KAK0509836.1"/>
    </source>
</evidence>
<reference evidence="2" key="1">
    <citation type="submission" date="2023-03" db="EMBL/GenBank/DDBJ databases">
        <title>Complete genome of Cladonia borealis.</title>
        <authorList>
            <person name="Park H."/>
        </authorList>
    </citation>
    <scope>NUCLEOTIDE SEQUENCE</scope>
    <source>
        <strain evidence="2">ANT050790</strain>
    </source>
</reference>
<dbReference type="CDD" id="cd02440">
    <property type="entry name" value="AdoMet_MTases"/>
    <property type="match status" value="1"/>
</dbReference>
<dbReference type="AlphaFoldDB" id="A0AA39QWS6"/>
<protein>
    <recommendedName>
        <fullName evidence="1">Methyltransferase type 11 domain-containing protein</fullName>
    </recommendedName>
</protein>
<proteinExistence type="predicted"/>
<comment type="caution">
    <text evidence="2">The sequence shown here is derived from an EMBL/GenBank/DDBJ whole genome shotgun (WGS) entry which is preliminary data.</text>
</comment>
<dbReference type="PANTHER" id="PTHR43861:SF1">
    <property type="entry name" value="TRANS-ACONITATE 2-METHYLTRANSFERASE"/>
    <property type="match status" value="1"/>
</dbReference>
<dbReference type="EMBL" id="JAFEKC020000018">
    <property type="protein sequence ID" value="KAK0509836.1"/>
    <property type="molecule type" value="Genomic_DNA"/>
</dbReference>